<dbReference type="EMBL" id="CAMKVN010001524">
    <property type="protein sequence ID" value="CAI2176601.1"/>
    <property type="molecule type" value="Genomic_DNA"/>
</dbReference>
<dbReference type="PANTHER" id="PTHR23244">
    <property type="entry name" value="KELCH REPEAT DOMAIN"/>
    <property type="match status" value="1"/>
</dbReference>
<dbReference type="SUPFAM" id="SSF117281">
    <property type="entry name" value="Kelch motif"/>
    <property type="match status" value="1"/>
</dbReference>
<keyword evidence="1" id="KW-0812">Transmembrane</keyword>
<dbReference type="Gene3D" id="2.120.10.80">
    <property type="entry name" value="Kelch-type beta propeller"/>
    <property type="match status" value="1"/>
</dbReference>
<proteinExistence type="predicted"/>
<keyword evidence="3" id="KW-1185">Reference proteome</keyword>
<keyword evidence="1" id="KW-0472">Membrane</keyword>
<evidence type="ECO:0000313" key="3">
    <source>
        <dbReference type="Proteomes" id="UP001153678"/>
    </source>
</evidence>
<sequence length="380" mass="42924">MVENYSKYIIILWIIIQYFMVIHCQTIPFKPSQRYSHTATLIEDKLYILGGQNDLITNNGVGKEFFYLDVSVPFNVQDILWHDLTSVNIVPAHYSAASVKGGAYNNNLILYGGIQHKGVEMALVYKYDTQNNSWSVPITTGYNVTRKANLKGVVNVSAKMYLFGGSSDKILLNDMLIIDTINYNMTTGVMNNAPSPRSSYGATILTNHVIIYFVLELTAQSNSISNYKQFMIPYPQIPANNMYYQEQQIPITDAAYFYGQQMIPIHENINETIATSSGIEQQMPITDAAYFYGQQMVPIHENINETIASPSGIEQQMPITDAAYFYGQQMIPIHENHNETIATSSGNNQMSSAQNIDIVLENFKHDMIQVVRQEINRNGK</sequence>
<evidence type="ECO:0000313" key="2">
    <source>
        <dbReference type="EMBL" id="CAI2176601.1"/>
    </source>
</evidence>
<dbReference type="OrthoDB" id="432528at2759"/>
<feature type="transmembrane region" description="Helical" evidence="1">
    <location>
        <begin position="6"/>
        <end position="24"/>
    </location>
</feature>
<reference evidence="2" key="1">
    <citation type="submission" date="2022-08" db="EMBL/GenBank/DDBJ databases">
        <authorList>
            <person name="Kallberg Y."/>
            <person name="Tangrot J."/>
            <person name="Rosling A."/>
        </authorList>
    </citation>
    <scope>NUCLEOTIDE SEQUENCE</scope>
    <source>
        <strain evidence="2">Wild A</strain>
    </source>
</reference>
<dbReference type="Pfam" id="PF24681">
    <property type="entry name" value="Kelch_KLHDC2_KLHL20_DRC7"/>
    <property type="match status" value="1"/>
</dbReference>
<dbReference type="Proteomes" id="UP001153678">
    <property type="component" value="Unassembled WGS sequence"/>
</dbReference>
<comment type="caution">
    <text evidence="2">The sequence shown here is derived from an EMBL/GenBank/DDBJ whole genome shotgun (WGS) entry which is preliminary data.</text>
</comment>
<gene>
    <name evidence="2" type="ORF">FWILDA_LOCUS7664</name>
</gene>
<evidence type="ECO:0000256" key="1">
    <source>
        <dbReference type="SAM" id="Phobius"/>
    </source>
</evidence>
<dbReference type="AlphaFoldDB" id="A0A9W4SP77"/>
<organism evidence="2 3">
    <name type="scientific">Funneliformis geosporum</name>
    <dbReference type="NCBI Taxonomy" id="1117311"/>
    <lineage>
        <taxon>Eukaryota</taxon>
        <taxon>Fungi</taxon>
        <taxon>Fungi incertae sedis</taxon>
        <taxon>Mucoromycota</taxon>
        <taxon>Glomeromycotina</taxon>
        <taxon>Glomeromycetes</taxon>
        <taxon>Glomerales</taxon>
        <taxon>Glomeraceae</taxon>
        <taxon>Funneliformis</taxon>
    </lineage>
</organism>
<keyword evidence="1" id="KW-1133">Transmembrane helix</keyword>
<protein>
    <submittedName>
        <fullName evidence="2">15544_t:CDS:1</fullName>
    </submittedName>
</protein>
<name>A0A9W4SP77_9GLOM</name>
<accession>A0A9W4SP77</accession>
<dbReference type="InterPro" id="IPR015915">
    <property type="entry name" value="Kelch-typ_b-propeller"/>
</dbReference>